<evidence type="ECO:0000256" key="1">
    <source>
        <dbReference type="SAM" id="MobiDB-lite"/>
    </source>
</evidence>
<feature type="region of interest" description="Disordered" evidence="1">
    <location>
        <begin position="395"/>
        <end position="419"/>
    </location>
</feature>
<feature type="region of interest" description="Disordered" evidence="1">
    <location>
        <begin position="99"/>
        <end position="143"/>
    </location>
</feature>
<feature type="compositionally biased region" description="Polar residues" evidence="1">
    <location>
        <begin position="255"/>
        <end position="264"/>
    </location>
</feature>
<proteinExistence type="predicted"/>
<sequence>MATLSPGILLKLLDGMNTGVKATGEHRSSLLQVTDIVPVDLDEKNLWPKHGFYIKVSDSSHSIYVSLPFEQDDLVLSNKIQLGQFISVDRLESGSPIPVIKGTKPLPGRHPFVGTPEPIRGLRSNGEKTDQRSQNPTISACRRGSWGTDYVSSPLVLKPIPIDFDHSTPIKERASSVRMEGTFPNSPMIRGKMGRDGNSGVLFKSSAGGILSKMVDSKGESPVLVRKSCVAPSSASKLPRSKSVCEREPRIPISPFNSAGKKSSTPPPRLRNTRVTDSFNLAGDAQNSTNSGVAFKLQSQYSASKNNTTPMTLPGKLSILGKEAIQQRETAQKIALQALRDASATEALVRSLKMFSDLSKSARPDAPAACFDQFLDFHHQIMQAVTDMKSIQAATATSEMAQTPIKELKEPSKRRQAEENSSILHEIMHNSMEQNRHTDSNASKRRSTLYKSIAAIPERNDQKTNLGKHLRSNLDPFTSTGNDENKKPESSSFSNTFKLGKQIETEAGNWFMDFLERALETGLKKQKGNSDCDVRKVPQSLILKIINWVEVEQCDSSKRAVHPRAAQIARKLRIKMKNP</sequence>
<reference evidence="4 5" key="1">
    <citation type="submission" date="2020-04" db="EMBL/GenBank/DDBJ databases">
        <title>Plant Genome Project.</title>
        <authorList>
            <person name="Zhang R.-G."/>
        </authorList>
    </citation>
    <scope>NUCLEOTIDE SEQUENCE [LARGE SCALE GENOMIC DNA]</scope>
    <source>
        <strain evidence="4">YNK0</strain>
        <tissue evidence="4">Leaf</tissue>
    </source>
</reference>
<name>A0A834ZI88_TETSI</name>
<dbReference type="Pfam" id="PF21647">
    <property type="entry name" value="DUF6857"/>
    <property type="match status" value="1"/>
</dbReference>
<evidence type="ECO:0000313" key="4">
    <source>
        <dbReference type="EMBL" id="KAF8407930.1"/>
    </source>
</evidence>
<dbReference type="PANTHER" id="PTHR31928">
    <property type="entry name" value="EXPRESSED PROTEIN"/>
    <property type="match status" value="1"/>
</dbReference>
<dbReference type="OMA" id="ACFDKFL"/>
<feature type="region of interest" description="Disordered" evidence="1">
    <location>
        <begin position="175"/>
        <end position="196"/>
    </location>
</feature>
<dbReference type="AlphaFoldDB" id="A0A834ZI88"/>
<dbReference type="Pfam" id="PF06075">
    <property type="entry name" value="DUF936"/>
    <property type="match status" value="1"/>
</dbReference>
<feature type="compositionally biased region" description="Basic and acidic residues" evidence="1">
    <location>
        <begin position="406"/>
        <end position="418"/>
    </location>
</feature>
<dbReference type="InterPro" id="IPR049172">
    <property type="entry name" value="DUF6857_pln"/>
</dbReference>
<organism evidence="4 5">
    <name type="scientific">Tetracentron sinense</name>
    <name type="common">Spur-leaf</name>
    <dbReference type="NCBI Taxonomy" id="13715"/>
    <lineage>
        <taxon>Eukaryota</taxon>
        <taxon>Viridiplantae</taxon>
        <taxon>Streptophyta</taxon>
        <taxon>Embryophyta</taxon>
        <taxon>Tracheophyta</taxon>
        <taxon>Spermatophyta</taxon>
        <taxon>Magnoliopsida</taxon>
        <taxon>Trochodendrales</taxon>
        <taxon>Trochodendraceae</taxon>
        <taxon>Tetracentron</taxon>
    </lineage>
</organism>
<dbReference type="EMBL" id="JABCRI010000004">
    <property type="protein sequence ID" value="KAF8407930.1"/>
    <property type="molecule type" value="Genomic_DNA"/>
</dbReference>
<gene>
    <name evidence="4" type="ORF">HHK36_007070</name>
</gene>
<keyword evidence="5" id="KW-1185">Reference proteome</keyword>
<dbReference type="PANTHER" id="PTHR31928:SF6">
    <property type="entry name" value="DUF936 DOMAIN-CONTAINING PROTEIN"/>
    <property type="match status" value="1"/>
</dbReference>
<comment type="caution">
    <text evidence="4">The sequence shown here is derived from an EMBL/GenBank/DDBJ whole genome shotgun (WGS) entry which is preliminary data.</text>
</comment>
<feature type="domain" description="DUF6857" evidence="3">
    <location>
        <begin position="310"/>
        <end position="541"/>
    </location>
</feature>
<evidence type="ECO:0000313" key="5">
    <source>
        <dbReference type="Proteomes" id="UP000655225"/>
    </source>
</evidence>
<dbReference type="Proteomes" id="UP000655225">
    <property type="component" value="Unassembled WGS sequence"/>
</dbReference>
<dbReference type="InterPro" id="IPR048297">
    <property type="entry name" value="DUF936_dom_pln"/>
</dbReference>
<evidence type="ECO:0000259" key="3">
    <source>
        <dbReference type="Pfam" id="PF21647"/>
    </source>
</evidence>
<feature type="domain" description="DUF936" evidence="2">
    <location>
        <begin position="4"/>
        <end position="119"/>
    </location>
</feature>
<protein>
    <submittedName>
        <fullName evidence="4">Uncharacterized protein</fullName>
    </submittedName>
</protein>
<feature type="region of interest" description="Disordered" evidence="1">
    <location>
        <begin position="453"/>
        <end position="494"/>
    </location>
</feature>
<feature type="region of interest" description="Disordered" evidence="1">
    <location>
        <begin position="229"/>
        <end position="274"/>
    </location>
</feature>
<accession>A0A834ZI88</accession>
<dbReference type="InterPro" id="IPR010341">
    <property type="entry name" value="DUF936_pln"/>
</dbReference>
<dbReference type="OrthoDB" id="1602505at2759"/>
<evidence type="ECO:0000259" key="2">
    <source>
        <dbReference type="Pfam" id="PF06075"/>
    </source>
</evidence>